<dbReference type="GO" id="GO:0012505">
    <property type="term" value="C:endomembrane system"/>
    <property type="evidence" value="ECO:0007669"/>
    <property type="project" value="UniProtKB-SubCell"/>
</dbReference>
<keyword evidence="6 14" id="KW-1278">Translocase</keyword>
<keyword evidence="2 14" id="KW-0813">Transport</keyword>
<evidence type="ECO:0000256" key="1">
    <source>
        <dbReference type="ARBA" id="ARBA00004127"/>
    </source>
</evidence>
<dbReference type="GO" id="GO:0016655">
    <property type="term" value="F:oxidoreductase activity, acting on NAD(P)H, quinone or similar compound as acceptor"/>
    <property type="evidence" value="ECO:0007669"/>
    <property type="project" value="UniProtKB-UniRule"/>
</dbReference>
<dbReference type="OrthoDB" id="9803631at2"/>
<comment type="subunit">
    <text evidence="14">Composed of six subunits; NqrA, NqrB, NqrC, NqrD, NqrE and NqrF.</text>
</comment>
<comment type="similarity">
    <text evidence="14">Belongs to the NqrDE/RnfAE family.</text>
</comment>
<reference evidence="15 16" key="1">
    <citation type="journal article" date="2013" name="Genome Announc.">
        <title>Draft genome sequence of the moderately halophilic gammaproteobacterium Halomonas anticariensis FP35.</title>
        <authorList>
            <person name="Tahrioui A."/>
            <person name="Quesada E."/>
            <person name="Llamas I."/>
        </authorList>
    </citation>
    <scope>NUCLEOTIDE SEQUENCE [LARGE SCALE GENOMIC DNA]</scope>
    <source>
        <strain evidence="16">DSM 16096 / CECT 5854 / LMG 22089 / FP35</strain>
    </source>
</reference>
<evidence type="ECO:0000256" key="4">
    <source>
        <dbReference type="ARBA" id="ARBA00022519"/>
    </source>
</evidence>
<keyword evidence="5 14" id="KW-0812">Transmembrane</keyword>
<evidence type="ECO:0000256" key="11">
    <source>
        <dbReference type="ARBA" id="ARBA00023075"/>
    </source>
</evidence>
<dbReference type="Proteomes" id="UP000014463">
    <property type="component" value="Unassembled WGS sequence"/>
</dbReference>
<dbReference type="STRING" id="1121939.L861_18280"/>
<evidence type="ECO:0000256" key="7">
    <source>
        <dbReference type="ARBA" id="ARBA00022989"/>
    </source>
</evidence>
<keyword evidence="4" id="KW-0997">Cell inner membrane</keyword>
<evidence type="ECO:0000256" key="9">
    <source>
        <dbReference type="ARBA" id="ARBA00023053"/>
    </source>
</evidence>
<dbReference type="GO" id="GO:0009276">
    <property type="term" value="C:Gram-negative-bacterium-type cell wall"/>
    <property type="evidence" value="ECO:0007669"/>
    <property type="project" value="InterPro"/>
</dbReference>
<keyword evidence="10 14" id="KW-0406">Ion transport</keyword>
<dbReference type="GO" id="GO:0006814">
    <property type="term" value="P:sodium ion transport"/>
    <property type="evidence" value="ECO:0007669"/>
    <property type="project" value="UniProtKB-UniRule"/>
</dbReference>
<dbReference type="PANTHER" id="PTHR30335:SF1">
    <property type="entry name" value="NA(+)-TRANSLOCATING NADH-QUINONE REDUCTASE SUBUNIT E"/>
    <property type="match status" value="1"/>
</dbReference>
<dbReference type="InterPro" id="IPR003667">
    <property type="entry name" value="NqrDE/RnfAE"/>
</dbReference>
<feature type="transmembrane region" description="Helical" evidence="14">
    <location>
        <begin position="180"/>
        <end position="201"/>
    </location>
</feature>
<gene>
    <name evidence="14" type="primary">nqrE</name>
    <name evidence="15" type="ORF">L861_18280</name>
</gene>
<keyword evidence="12 14" id="KW-0472">Membrane</keyword>
<dbReference type="eggNOG" id="COG2209">
    <property type="taxonomic scope" value="Bacteria"/>
</dbReference>
<evidence type="ECO:0000256" key="2">
    <source>
        <dbReference type="ARBA" id="ARBA00022448"/>
    </source>
</evidence>
<keyword evidence="3 14" id="KW-1003">Cell membrane</keyword>
<dbReference type="AlphaFoldDB" id="S2KMZ2"/>
<dbReference type="InterPro" id="IPR050133">
    <property type="entry name" value="NqrDE/RnfAE_oxidrdctase"/>
</dbReference>
<comment type="caution">
    <text evidence="15">The sequence shown here is derived from an EMBL/GenBank/DDBJ whole genome shotgun (WGS) entry which is preliminary data.</text>
</comment>
<dbReference type="HAMAP" id="MF_00429">
    <property type="entry name" value="NqrE"/>
    <property type="match status" value="1"/>
</dbReference>
<dbReference type="PATRIC" id="fig|1121939.11.peg.1108"/>
<feature type="transmembrane region" description="Helical" evidence="14">
    <location>
        <begin position="85"/>
        <end position="106"/>
    </location>
</feature>
<keyword evidence="11 14" id="KW-0830">Ubiquinone</keyword>
<dbReference type="GO" id="GO:0005886">
    <property type="term" value="C:plasma membrane"/>
    <property type="evidence" value="ECO:0007669"/>
    <property type="project" value="UniProtKB-SubCell"/>
</dbReference>
<dbReference type="RefSeq" id="WP_016415604.1">
    <property type="nucleotide sequence ID" value="NZ_KE332377.1"/>
</dbReference>
<comment type="function">
    <text evidence="14">NQR complex catalyzes the reduction of ubiquinone-1 to ubiquinol by two successive reactions, coupled with the transport of Na(+) ions from the cytoplasm to the periplasm. NqrA to NqrE are probably involved in the second step, the conversion of ubisemiquinone to ubiquinol.</text>
</comment>
<keyword evidence="9 14" id="KW-0915">Sodium</keyword>
<keyword evidence="7 14" id="KW-1133">Transmembrane helix</keyword>
<comment type="subcellular location">
    <subcellularLocation>
        <location evidence="14">Cell membrane</location>
        <topology evidence="14">Multi-pass membrane protein</topology>
    </subcellularLocation>
    <subcellularLocation>
        <location evidence="1">Endomembrane system</location>
        <topology evidence="1">Multi-pass membrane protein</topology>
    </subcellularLocation>
</comment>
<comment type="catalytic activity">
    <reaction evidence="14">
        <text>a ubiquinone + n Na(+)(in) + NADH + H(+) = a ubiquinol + n Na(+)(out) + NAD(+)</text>
        <dbReference type="Rhea" id="RHEA:47748"/>
        <dbReference type="Rhea" id="RHEA-COMP:9565"/>
        <dbReference type="Rhea" id="RHEA-COMP:9566"/>
        <dbReference type="ChEBI" id="CHEBI:15378"/>
        <dbReference type="ChEBI" id="CHEBI:16389"/>
        <dbReference type="ChEBI" id="CHEBI:17976"/>
        <dbReference type="ChEBI" id="CHEBI:29101"/>
        <dbReference type="ChEBI" id="CHEBI:57540"/>
        <dbReference type="ChEBI" id="CHEBI:57945"/>
        <dbReference type="EC" id="7.2.1.1"/>
    </reaction>
</comment>
<keyword evidence="13 14" id="KW-0739">Sodium transport</keyword>
<feature type="transmembrane region" description="Helical" evidence="14">
    <location>
        <begin position="6"/>
        <end position="32"/>
    </location>
</feature>
<feature type="transmembrane region" description="Helical" evidence="14">
    <location>
        <begin position="113"/>
        <end position="136"/>
    </location>
</feature>
<evidence type="ECO:0000313" key="15">
    <source>
        <dbReference type="EMBL" id="EPC03487.1"/>
    </source>
</evidence>
<evidence type="ECO:0000256" key="13">
    <source>
        <dbReference type="ARBA" id="ARBA00023201"/>
    </source>
</evidence>
<feature type="transmembrane region" description="Helical" evidence="14">
    <location>
        <begin position="39"/>
        <end position="65"/>
    </location>
</feature>
<proteinExistence type="inferred from homology"/>
<dbReference type="EMBL" id="ASTJ01000012">
    <property type="protein sequence ID" value="EPC03487.1"/>
    <property type="molecule type" value="Genomic_DNA"/>
</dbReference>
<dbReference type="NCBIfam" id="TIGR01940">
    <property type="entry name" value="nqrE"/>
    <property type="match status" value="1"/>
</dbReference>
<feature type="transmembrane region" description="Helical" evidence="14">
    <location>
        <begin position="148"/>
        <end position="168"/>
    </location>
</feature>
<name>S2KMZ2_LITA3</name>
<organism evidence="15 16">
    <name type="scientific">Litchfieldella anticariensis (strain DSM 16096 / CECT 5854 / CIP 108499 / LMG 22089 / FP35)</name>
    <name type="common">Halomonas anticariensis</name>
    <dbReference type="NCBI Taxonomy" id="1121939"/>
    <lineage>
        <taxon>Bacteria</taxon>
        <taxon>Pseudomonadati</taxon>
        <taxon>Pseudomonadota</taxon>
        <taxon>Gammaproteobacteria</taxon>
        <taxon>Oceanospirillales</taxon>
        <taxon>Halomonadaceae</taxon>
        <taxon>Litchfieldella</taxon>
    </lineage>
</organism>
<evidence type="ECO:0000256" key="6">
    <source>
        <dbReference type="ARBA" id="ARBA00022967"/>
    </source>
</evidence>
<keyword evidence="8 14" id="KW-0520">NAD</keyword>
<dbReference type="EC" id="7.2.1.1" evidence="14"/>
<evidence type="ECO:0000256" key="8">
    <source>
        <dbReference type="ARBA" id="ARBA00023027"/>
    </source>
</evidence>
<sequence length="206" mass="21843">MLDHYLSLFIASVFVENMALAFFLGMCTFLAVSKKVSSAIGLGIAVVVVLAITVPVNNLILTYLLDEGALSWTGVAGAENIDLSFLGYLSYIGVIAAIVQILEMFLDKYVPALYNALGVFLPLITVNCAILGATLFMVERNYTFGESMVYGAGAGIGWALAITALAGIREKLKYSDVPAGLQGLGITFITVGLMSLGFMSFSGIQL</sequence>
<dbReference type="InterPro" id="IPR010967">
    <property type="entry name" value="NqrE"/>
</dbReference>
<protein>
    <recommendedName>
        <fullName evidence="14">Na(+)-translocating NADH-quinone reductase subunit E</fullName>
        <shortName evidence="14">Na(+)-NQR subunit E</shortName>
        <shortName evidence="14">Na(+)-translocating NQR subunit E</shortName>
        <ecNumber evidence="14">7.2.1.1</ecNumber>
    </recommendedName>
    <alternativeName>
        <fullName evidence="14">NQR complex subunit E</fullName>
    </alternativeName>
    <alternativeName>
        <fullName evidence="14">NQR-1 subunit E</fullName>
    </alternativeName>
</protein>
<evidence type="ECO:0000256" key="5">
    <source>
        <dbReference type="ARBA" id="ARBA00022692"/>
    </source>
</evidence>
<evidence type="ECO:0000256" key="10">
    <source>
        <dbReference type="ARBA" id="ARBA00023065"/>
    </source>
</evidence>
<evidence type="ECO:0000313" key="16">
    <source>
        <dbReference type="Proteomes" id="UP000014463"/>
    </source>
</evidence>
<dbReference type="PANTHER" id="PTHR30335">
    <property type="entry name" value="INTEGRAL MEMBRANE PROTEIN OF SOXR-REDUCING COMPLEX"/>
    <property type="match status" value="1"/>
</dbReference>
<evidence type="ECO:0000256" key="3">
    <source>
        <dbReference type="ARBA" id="ARBA00022475"/>
    </source>
</evidence>
<keyword evidence="16" id="KW-1185">Reference proteome</keyword>
<dbReference type="GO" id="GO:0022904">
    <property type="term" value="P:respiratory electron transport chain"/>
    <property type="evidence" value="ECO:0007669"/>
    <property type="project" value="InterPro"/>
</dbReference>
<dbReference type="PIRSF" id="PIRSF006102">
    <property type="entry name" value="NQR_DE"/>
    <property type="match status" value="1"/>
</dbReference>
<evidence type="ECO:0000256" key="14">
    <source>
        <dbReference type="HAMAP-Rule" id="MF_00429"/>
    </source>
</evidence>
<evidence type="ECO:0000256" key="12">
    <source>
        <dbReference type="ARBA" id="ARBA00023136"/>
    </source>
</evidence>
<accession>S2KMZ2</accession>
<dbReference type="Pfam" id="PF02508">
    <property type="entry name" value="Rnf-Nqr"/>
    <property type="match status" value="1"/>
</dbReference>